<sequence length="74" mass="7921">MCGQAGLARTASKSRMPASAFGRSALSNFLKGESGYGQSVSIQLLPLLSKRDAAVLATMLLEGDYRRVNFRKGL</sequence>
<gene>
    <name evidence="1" type="ORF">A2849_03270</name>
</gene>
<evidence type="ECO:0000313" key="1">
    <source>
        <dbReference type="EMBL" id="OHA20664.1"/>
    </source>
</evidence>
<dbReference type="EMBL" id="MHRI01000025">
    <property type="protein sequence ID" value="OHA20664.1"/>
    <property type="molecule type" value="Genomic_DNA"/>
</dbReference>
<protein>
    <submittedName>
        <fullName evidence="1">Uncharacterized protein</fullName>
    </submittedName>
</protein>
<evidence type="ECO:0000313" key="2">
    <source>
        <dbReference type="Proteomes" id="UP000178121"/>
    </source>
</evidence>
<organism evidence="1 2">
    <name type="scientific">Candidatus Taylorbacteria bacterium RIFCSPHIGHO2_01_FULL_51_15</name>
    <dbReference type="NCBI Taxonomy" id="1802304"/>
    <lineage>
        <taxon>Bacteria</taxon>
        <taxon>Candidatus Tayloriibacteriota</taxon>
    </lineage>
</organism>
<proteinExistence type="predicted"/>
<accession>A0A1G2MAA8</accession>
<dbReference type="Proteomes" id="UP000178121">
    <property type="component" value="Unassembled WGS sequence"/>
</dbReference>
<dbReference type="AlphaFoldDB" id="A0A1G2MAA8"/>
<name>A0A1G2MAA8_9BACT</name>
<reference evidence="1 2" key="1">
    <citation type="journal article" date="2016" name="Nat. Commun.">
        <title>Thousands of microbial genomes shed light on interconnected biogeochemical processes in an aquifer system.</title>
        <authorList>
            <person name="Anantharaman K."/>
            <person name="Brown C.T."/>
            <person name="Hug L.A."/>
            <person name="Sharon I."/>
            <person name="Castelle C.J."/>
            <person name="Probst A.J."/>
            <person name="Thomas B.C."/>
            <person name="Singh A."/>
            <person name="Wilkins M.J."/>
            <person name="Karaoz U."/>
            <person name="Brodie E.L."/>
            <person name="Williams K.H."/>
            <person name="Hubbard S.S."/>
            <person name="Banfield J.F."/>
        </authorList>
    </citation>
    <scope>NUCLEOTIDE SEQUENCE [LARGE SCALE GENOMIC DNA]</scope>
</reference>
<comment type="caution">
    <text evidence="1">The sequence shown here is derived from an EMBL/GenBank/DDBJ whole genome shotgun (WGS) entry which is preliminary data.</text>
</comment>